<protein>
    <submittedName>
        <fullName evidence="2">5705_t:CDS:1</fullName>
    </submittedName>
</protein>
<evidence type="ECO:0000313" key="3">
    <source>
        <dbReference type="Proteomes" id="UP000789396"/>
    </source>
</evidence>
<dbReference type="AlphaFoldDB" id="A0A9N9IDZ1"/>
<dbReference type="Proteomes" id="UP000789396">
    <property type="component" value="Unassembled WGS sequence"/>
</dbReference>
<name>A0A9N9IDZ1_9GLOM</name>
<organism evidence="2 3">
    <name type="scientific">Racocetra fulgida</name>
    <dbReference type="NCBI Taxonomy" id="60492"/>
    <lineage>
        <taxon>Eukaryota</taxon>
        <taxon>Fungi</taxon>
        <taxon>Fungi incertae sedis</taxon>
        <taxon>Mucoromycota</taxon>
        <taxon>Glomeromycotina</taxon>
        <taxon>Glomeromycetes</taxon>
        <taxon>Diversisporales</taxon>
        <taxon>Gigasporaceae</taxon>
        <taxon>Racocetra</taxon>
    </lineage>
</organism>
<gene>
    <name evidence="2" type="ORF">RFULGI_LOCUS12283</name>
</gene>
<comment type="caution">
    <text evidence="2">The sequence shown here is derived from an EMBL/GenBank/DDBJ whole genome shotgun (WGS) entry which is preliminary data.</text>
</comment>
<dbReference type="OrthoDB" id="2481094at2759"/>
<feature type="region of interest" description="Disordered" evidence="1">
    <location>
        <begin position="1"/>
        <end position="30"/>
    </location>
</feature>
<sequence length="42" mass="4541">MSQIGNGQRNGSQNGERPERTDNNGEPSSAELIQQLITGLDQ</sequence>
<reference evidence="2" key="1">
    <citation type="submission" date="2021-06" db="EMBL/GenBank/DDBJ databases">
        <authorList>
            <person name="Kallberg Y."/>
            <person name="Tangrot J."/>
            <person name="Rosling A."/>
        </authorList>
    </citation>
    <scope>NUCLEOTIDE SEQUENCE</scope>
    <source>
        <strain evidence="2">IN212</strain>
    </source>
</reference>
<feature type="compositionally biased region" description="Polar residues" evidence="1">
    <location>
        <begin position="1"/>
        <end position="15"/>
    </location>
</feature>
<proteinExistence type="predicted"/>
<keyword evidence="3" id="KW-1185">Reference proteome</keyword>
<accession>A0A9N9IDZ1</accession>
<feature type="non-terminal residue" evidence="2">
    <location>
        <position position="42"/>
    </location>
</feature>
<evidence type="ECO:0000256" key="1">
    <source>
        <dbReference type="SAM" id="MobiDB-lite"/>
    </source>
</evidence>
<dbReference type="EMBL" id="CAJVPZ010028996">
    <property type="protein sequence ID" value="CAG8732952.1"/>
    <property type="molecule type" value="Genomic_DNA"/>
</dbReference>
<evidence type="ECO:0000313" key="2">
    <source>
        <dbReference type="EMBL" id="CAG8732952.1"/>
    </source>
</evidence>